<dbReference type="AlphaFoldDB" id="A0A0L0P7F0"/>
<dbReference type="VEuPathDB" id="FungiDB:QG37_00540"/>
<organism evidence="2 3">
    <name type="scientific">Candidozyma auris</name>
    <name type="common">Yeast</name>
    <name type="synonym">Candida auris</name>
    <dbReference type="NCBI Taxonomy" id="498019"/>
    <lineage>
        <taxon>Eukaryota</taxon>
        <taxon>Fungi</taxon>
        <taxon>Dikarya</taxon>
        <taxon>Ascomycota</taxon>
        <taxon>Saccharomycotina</taxon>
        <taxon>Pichiomycetes</taxon>
        <taxon>Metschnikowiaceae</taxon>
        <taxon>Candidozyma</taxon>
    </lineage>
</organism>
<reference evidence="3" key="1">
    <citation type="journal article" date="2015" name="BMC Genomics">
        <title>Draft genome of a commonly misdiagnosed multidrug resistant pathogen Candida auris.</title>
        <authorList>
            <person name="Chatterjee S."/>
            <person name="Alampalli S.V."/>
            <person name="Nageshan R.K."/>
            <person name="Chettiar S.T."/>
            <person name="Joshi S."/>
            <person name="Tatu U.S."/>
        </authorList>
    </citation>
    <scope>NUCLEOTIDE SEQUENCE [LARGE SCALE GENOMIC DNA]</scope>
    <source>
        <strain evidence="3">6684</strain>
    </source>
</reference>
<dbReference type="VEuPathDB" id="FungiDB:CJI96_0002900"/>
<gene>
    <name evidence="2" type="ORF">QG37_00540</name>
</gene>
<proteinExistence type="predicted"/>
<keyword evidence="1" id="KW-0812">Transmembrane</keyword>
<comment type="caution">
    <text evidence="2">The sequence shown here is derived from an EMBL/GenBank/DDBJ whole genome shotgun (WGS) entry which is preliminary data.</text>
</comment>
<evidence type="ECO:0000256" key="1">
    <source>
        <dbReference type="SAM" id="Phobius"/>
    </source>
</evidence>
<keyword evidence="1" id="KW-1133">Transmembrane helix</keyword>
<evidence type="ECO:0000313" key="3">
    <source>
        <dbReference type="Proteomes" id="UP000037122"/>
    </source>
</evidence>
<sequence>MISRYRVLPIQGYLLALLAFTLAVLQSLDLMGAEKFKCHHKCTPWYSLFLLIFTIYANTIEADDHHRRRMCLQGMFLFAVSWIDVFSTWHSSGGSWVYLGNRVTSIAAHSAAVAIAAQKHQVTGSAW</sequence>
<name>A0A0L0P7F0_CANAR</name>
<dbReference type="VEuPathDB" id="FungiDB:CJI97_001555"/>
<accession>A0A0L0P7F0</accession>
<feature type="transmembrane region" description="Helical" evidence="1">
    <location>
        <begin position="43"/>
        <end position="59"/>
    </location>
</feature>
<dbReference type="VEuPathDB" id="FungiDB:CJJ09_003311"/>
<dbReference type="VEuPathDB" id="FungiDB:B9J08_002228"/>
<dbReference type="EMBL" id="LGST01000004">
    <property type="protein sequence ID" value="KNE02288.1"/>
    <property type="molecule type" value="Genomic_DNA"/>
</dbReference>
<dbReference type="Proteomes" id="UP000037122">
    <property type="component" value="Unassembled WGS sequence"/>
</dbReference>
<keyword evidence="1" id="KW-0472">Membrane</keyword>
<protein>
    <submittedName>
        <fullName evidence="2">Uncharacterized protein</fullName>
    </submittedName>
</protein>
<dbReference type="VEuPathDB" id="FungiDB:CJJ07_001387"/>
<evidence type="ECO:0000313" key="2">
    <source>
        <dbReference type="EMBL" id="KNE02288.1"/>
    </source>
</evidence>